<protein>
    <recommendedName>
        <fullName evidence="9">Endonuclease V</fullName>
    </recommendedName>
</protein>
<keyword evidence="4" id="KW-0255">Endonuclease</keyword>
<organism evidence="7 8">
    <name type="scientific">Marchantia polymorpha</name>
    <name type="common">Common liverwort</name>
    <name type="synonym">Marchantia aquatica</name>
    <dbReference type="NCBI Taxonomy" id="3197"/>
    <lineage>
        <taxon>Eukaryota</taxon>
        <taxon>Viridiplantae</taxon>
        <taxon>Streptophyta</taxon>
        <taxon>Embryophyta</taxon>
        <taxon>Marchantiophyta</taxon>
        <taxon>Marchantiopsida</taxon>
        <taxon>Marchantiidae</taxon>
        <taxon>Marchantiales</taxon>
        <taxon>Marchantiaceae</taxon>
        <taxon>Marchantia</taxon>
    </lineage>
</organism>
<accession>A0A2R6XIH5</accession>
<dbReference type="CDD" id="cd06559">
    <property type="entry name" value="Endonuclease_V"/>
    <property type="match status" value="1"/>
</dbReference>
<evidence type="ECO:0000256" key="6">
    <source>
        <dbReference type="SAM" id="MobiDB-lite"/>
    </source>
</evidence>
<dbReference type="AlphaFoldDB" id="A0A2R6XIH5"/>
<dbReference type="FunFam" id="3.30.2170.10:FF:000005">
    <property type="entry name" value="Predicted protein"/>
    <property type="match status" value="1"/>
</dbReference>
<evidence type="ECO:0000256" key="4">
    <source>
        <dbReference type="ARBA" id="ARBA00022759"/>
    </source>
</evidence>
<dbReference type="EMBL" id="KZ772685">
    <property type="protein sequence ID" value="PTQ45872.1"/>
    <property type="molecule type" value="Genomic_DNA"/>
</dbReference>
<name>A0A2R6XIH5_MARPO</name>
<dbReference type="HAMAP" id="MF_00801">
    <property type="entry name" value="Endonuclease_5"/>
    <property type="match status" value="1"/>
</dbReference>
<dbReference type="OrthoDB" id="20018at2759"/>
<evidence type="ECO:0000313" key="7">
    <source>
        <dbReference type="EMBL" id="PTQ45872.1"/>
    </source>
</evidence>
<evidence type="ECO:0000313" key="8">
    <source>
        <dbReference type="Proteomes" id="UP000244005"/>
    </source>
</evidence>
<dbReference type="Pfam" id="PF04493">
    <property type="entry name" value="Endonuclease_5"/>
    <property type="match status" value="1"/>
</dbReference>
<feature type="region of interest" description="Disordered" evidence="6">
    <location>
        <begin position="30"/>
        <end position="60"/>
    </location>
</feature>
<dbReference type="GO" id="GO:0016891">
    <property type="term" value="F:RNA endonuclease activity producing 5'-phosphomonoesters, hydrolytic mechanism"/>
    <property type="evidence" value="ECO:0000318"/>
    <property type="project" value="GO_Central"/>
</dbReference>
<dbReference type="OMA" id="NACAHTL"/>
<dbReference type="Gramene" id="Mp8g06940.1">
    <property type="protein sequence ID" value="Mp8g06940.1.cds"/>
    <property type="gene ID" value="Mp8g06940"/>
</dbReference>
<dbReference type="InterPro" id="IPR007581">
    <property type="entry name" value="Endonuclease-V"/>
</dbReference>
<evidence type="ECO:0000256" key="1">
    <source>
        <dbReference type="ARBA" id="ARBA00004496"/>
    </source>
</evidence>
<dbReference type="Gene3D" id="3.30.2170.10">
    <property type="entry name" value="archaeoglobus fulgidus dsm 4304 superfamily"/>
    <property type="match status" value="1"/>
</dbReference>
<dbReference type="PANTHER" id="PTHR28511:SF1">
    <property type="entry name" value="ENDONUCLEASE V"/>
    <property type="match status" value="1"/>
</dbReference>
<dbReference type="GO" id="GO:0006281">
    <property type="term" value="P:DNA repair"/>
    <property type="evidence" value="ECO:0007669"/>
    <property type="project" value="InterPro"/>
</dbReference>
<keyword evidence="8" id="KW-1185">Reference proteome</keyword>
<evidence type="ECO:0000256" key="5">
    <source>
        <dbReference type="ARBA" id="ARBA00022801"/>
    </source>
</evidence>
<dbReference type="GO" id="GO:0005730">
    <property type="term" value="C:nucleolus"/>
    <property type="evidence" value="ECO:0000318"/>
    <property type="project" value="GO_Central"/>
</dbReference>
<evidence type="ECO:0008006" key="9">
    <source>
        <dbReference type="Google" id="ProtNLM"/>
    </source>
</evidence>
<sequence length="324" mass="35774">MSTRSGFLLGISLDKRPVIDSYLEVSRGHSSRPCTAWNRSHTMENRSSQSGVPGPRPKNDTLSALKGVWTREQEVLKSRLVLQDDFSWALGAKVSDSNESLDLKISPENEGNRLRYVGGVDLSFSKSDPSFACGALVVLDFDSLEVVYEDFCTVQLTMPYIPGFLAFRESPVILNLLDRVGRKKIDFYPQLLMVDGNGILHPRGFGLASHLGVLADIPTIGVGKNLFHVDGLSDAEVRLEASKSDLHAGETVPLIGNSGRVWGAAMRSHDGCKKPIFISSGHRISLETAIDVVKRCCRHRVPEPVRQADMRSRERLRILNHQAA</sequence>
<proteinExistence type="inferred from homology"/>
<keyword evidence="3" id="KW-0540">Nuclease</keyword>
<dbReference type="GO" id="GO:0003727">
    <property type="term" value="F:single-stranded RNA binding"/>
    <property type="evidence" value="ECO:0000318"/>
    <property type="project" value="GO_Central"/>
</dbReference>
<dbReference type="GO" id="GO:0005737">
    <property type="term" value="C:cytoplasm"/>
    <property type="evidence" value="ECO:0000318"/>
    <property type="project" value="GO_Central"/>
</dbReference>
<reference evidence="8" key="1">
    <citation type="journal article" date="2017" name="Cell">
        <title>Insights into land plant evolution garnered from the Marchantia polymorpha genome.</title>
        <authorList>
            <person name="Bowman J.L."/>
            <person name="Kohchi T."/>
            <person name="Yamato K.T."/>
            <person name="Jenkins J."/>
            <person name="Shu S."/>
            <person name="Ishizaki K."/>
            <person name="Yamaoka S."/>
            <person name="Nishihama R."/>
            <person name="Nakamura Y."/>
            <person name="Berger F."/>
            <person name="Adam C."/>
            <person name="Aki S.S."/>
            <person name="Althoff F."/>
            <person name="Araki T."/>
            <person name="Arteaga-Vazquez M.A."/>
            <person name="Balasubrmanian S."/>
            <person name="Barry K."/>
            <person name="Bauer D."/>
            <person name="Boehm C.R."/>
            <person name="Briginshaw L."/>
            <person name="Caballero-Perez J."/>
            <person name="Catarino B."/>
            <person name="Chen F."/>
            <person name="Chiyoda S."/>
            <person name="Chovatia M."/>
            <person name="Davies K.M."/>
            <person name="Delmans M."/>
            <person name="Demura T."/>
            <person name="Dierschke T."/>
            <person name="Dolan L."/>
            <person name="Dorantes-Acosta A.E."/>
            <person name="Eklund D.M."/>
            <person name="Florent S.N."/>
            <person name="Flores-Sandoval E."/>
            <person name="Fujiyama A."/>
            <person name="Fukuzawa H."/>
            <person name="Galik B."/>
            <person name="Grimanelli D."/>
            <person name="Grimwood J."/>
            <person name="Grossniklaus U."/>
            <person name="Hamada T."/>
            <person name="Haseloff J."/>
            <person name="Hetherington A.J."/>
            <person name="Higo A."/>
            <person name="Hirakawa Y."/>
            <person name="Hundley H.N."/>
            <person name="Ikeda Y."/>
            <person name="Inoue K."/>
            <person name="Inoue S.I."/>
            <person name="Ishida S."/>
            <person name="Jia Q."/>
            <person name="Kakita M."/>
            <person name="Kanazawa T."/>
            <person name="Kawai Y."/>
            <person name="Kawashima T."/>
            <person name="Kennedy M."/>
            <person name="Kinose K."/>
            <person name="Kinoshita T."/>
            <person name="Kohara Y."/>
            <person name="Koide E."/>
            <person name="Komatsu K."/>
            <person name="Kopischke S."/>
            <person name="Kubo M."/>
            <person name="Kyozuka J."/>
            <person name="Lagercrantz U."/>
            <person name="Lin S.S."/>
            <person name="Lindquist E."/>
            <person name="Lipzen A.M."/>
            <person name="Lu C.W."/>
            <person name="De Luna E."/>
            <person name="Martienssen R.A."/>
            <person name="Minamino N."/>
            <person name="Mizutani M."/>
            <person name="Mizutani M."/>
            <person name="Mochizuki N."/>
            <person name="Monte I."/>
            <person name="Mosher R."/>
            <person name="Nagasaki H."/>
            <person name="Nakagami H."/>
            <person name="Naramoto S."/>
            <person name="Nishitani K."/>
            <person name="Ohtani M."/>
            <person name="Okamoto T."/>
            <person name="Okumura M."/>
            <person name="Phillips J."/>
            <person name="Pollak B."/>
            <person name="Reinders A."/>
            <person name="Rovekamp M."/>
            <person name="Sano R."/>
            <person name="Sawa S."/>
            <person name="Schmid M.W."/>
            <person name="Shirakawa M."/>
            <person name="Solano R."/>
            <person name="Spunde A."/>
            <person name="Suetsugu N."/>
            <person name="Sugano S."/>
            <person name="Sugiyama A."/>
            <person name="Sun R."/>
            <person name="Suzuki Y."/>
            <person name="Takenaka M."/>
            <person name="Takezawa D."/>
            <person name="Tomogane H."/>
            <person name="Tsuzuki M."/>
            <person name="Ueda T."/>
            <person name="Umeda M."/>
            <person name="Ward J.M."/>
            <person name="Watanabe Y."/>
            <person name="Yazaki K."/>
            <person name="Yokoyama R."/>
            <person name="Yoshitake Y."/>
            <person name="Yotsui I."/>
            <person name="Zachgo S."/>
            <person name="Schmutz J."/>
        </authorList>
    </citation>
    <scope>NUCLEOTIDE SEQUENCE [LARGE SCALE GENOMIC DNA]</scope>
    <source>
        <strain evidence="8">Tak-1</strain>
    </source>
</reference>
<keyword evidence="5" id="KW-0378">Hydrolase</keyword>
<dbReference type="Proteomes" id="UP000244005">
    <property type="component" value="Unassembled WGS sequence"/>
</dbReference>
<keyword evidence="2" id="KW-0963">Cytoplasm</keyword>
<gene>
    <name evidence="7" type="ORF">MARPO_0013s0098</name>
</gene>
<evidence type="ECO:0000256" key="3">
    <source>
        <dbReference type="ARBA" id="ARBA00022722"/>
    </source>
</evidence>
<evidence type="ECO:0000256" key="2">
    <source>
        <dbReference type="ARBA" id="ARBA00022490"/>
    </source>
</evidence>
<dbReference type="PANTHER" id="PTHR28511">
    <property type="entry name" value="ENDONUCLEASE V"/>
    <property type="match status" value="1"/>
</dbReference>
<feature type="compositionally biased region" description="Polar residues" evidence="6">
    <location>
        <begin position="37"/>
        <end position="51"/>
    </location>
</feature>
<comment type="subcellular location">
    <subcellularLocation>
        <location evidence="1">Cytoplasm</location>
    </subcellularLocation>
</comment>